<protein>
    <submittedName>
        <fullName evidence="2">Uncharacterized protein</fullName>
    </submittedName>
</protein>
<feature type="region of interest" description="Disordered" evidence="1">
    <location>
        <begin position="1"/>
        <end position="32"/>
    </location>
</feature>
<organism evidence="2 3">
    <name type="scientific">Stylophora pistillata</name>
    <name type="common">Smooth cauliflower coral</name>
    <dbReference type="NCBI Taxonomy" id="50429"/>
    <lineage>
        <taxon>Eukaryota</taxon>
        <taxon>Metazoa</taxon>
        <taxon>Cnidaria</taxon>
        <taxon>Anthozoa</taxon>
        <taxon>Hexacorallia</taxon>
        <taxon>Scleractinia</taxon>
        <taxon>Astrocoeniina</taxon>
        <taxon>Pocilloporidae</taxon>
        <taxon>Stylophora</taxon>
    </lineage>
</organism>
<evidence type="ECO:0000313" key="2">
    <source>
        <dbReference type="EMBL" id="PFX29024.1"/>
    </source>
</evidence>
<comment type="caution">
    <text evidence="2">The sequence shown here is derived from an EMBL/GenBank/DDBJ whole genome shotgun (WGS) entry which is preliminary data.</text>
</comment>
<feature type="compositionally biased region" description="Polar residues" evidence="1">
    <location>
        <begin position="1"/>
        <end position="15"/>
    </location>
</feature>
<reference evidence="3" key="1">
    <citation type="journal article" date="2017" name="bioRxiv">
        <title>Comparative analysis of the genomes of Stylophora pistillata and Acropora digitifera provides evidence for extensive differences between species of corals.</title>
        <authorList>
            <person name="Voolstra C.R."/>
            <person name="Li Y."/>
            <person name="Liew Y.J."/>
            <person name="Baumgarten S."/>
            <person name="Zoccola D."/>
            <person name="Flot J.-F."/>
            <person name="Tambutte S."/>
            <person name="Allemand D."/>
            <person name="Aranda M."/>
        </authorList>
    </citation>
    <scope>NUCLEOTIDE SEQUENCE [LARGE SCALE GENOMIC DNA]</scope>
</reference>
<evidence type="ECO:0000256" key="1">
    <source>
        <dbReference type="SAM" id="MobiDB-lite"/>
    </source>
</evidence>
<name>A0A2B4SEB9_STYPI</name>
<dbReference type="AlphaFoldDB" id="A0A2B4SEB9"/>
<gene>
    <name evidence="2" type="ORF">AWC38_SpisGene25791</name>
</gene>
<dbReference type="EMBL" id="LSMT01000072">
    <property type="protein sequence ID" value="PFX29024.1"/>
    <property type="molecule type" value="Genomic_DNA"/>
</dbReference>
<accession>A0A2B4SEB9</accession>
<dbReference type="Proteomes" id="UP000225706">
    <property type="component" value="Unassembled WGS sequence"/>
</dbReference>
<evidence type="ECO:0000313" key="3">
    <source>
        <dbReference type="Proteomes" id="UP000225706"/>
    </source>
</evidence>
<keyword evidence="3" id="KW-1185">Reference proteome</keyword>
<proteinExistence type="predicted"/>
<sequence>MASMRRNSPVRTQRVSKIHGGESSEVCPKQEHPKDFSMATYRNICGVSTTETIPLETLSNISPNFVKSRKTRYKGFFASLYAPAFTNNFHH</sequence>